<organism evidence="2 3">
    <name type="scientific">Paenisporosarcina antarctica</name>
    <dbReference type="NCBI Taxonomy" id="417367"/>
    <lineage>
        <taxon>Bacteria</taxon>
        <taxon>Bacillati</taxon>
        <taxon>Bacillota</taxon>
        <taxon>Bacilli</taxon>
        <taxon>Bacillales</taxon>
        <taxon>Caryophanaceae</taxon>
        <taxon>Paenisporosarcina</taxon>
    </lineage>
</organism>
<dbReference type="Proteomes" id="UP000294292">
    <property type="component" value="Chromosome"/>
</dbReference>
<dbReference type="Pfam" id="PF13020">
    <property type="entry name" value="NOV_C"/>
    <property type="match status" value="1"/>
</dbReference>
<dbReference type="AlphaFoldDB" id="A0A4P6ZZQ9"/>
<accession>A0A4P6ZZQ9</accession>
<proteinExistence type="predicted"/>
<name>A0A4P6ZZQ9_9BACL</name>
<dbReference type="EMBL" id="CP038015">
    <property type="protein sequence ID" value="QBP41977.1"/>
    <property type="molecule type" value="Genomic_DNA"/>
</dbReference>
<evidence type="ECO:0000313" key="3">
    <source>
        <dbReference type="Proteomes" id="UP000294292"/>
    </source>
</evidence>
<keyword evidence="3" id="KW-1185">Reference proteome</keyword>
<evidence type="ECO:0000259" key="1">
    <source>
        <dbReference type="Pfam" id="PF13020"/>
    </source>
</evidence>
<dbReference type="InterPro" id="IPR024975">
    <property type="entry name" value="NOV_C"/>
</dbReference>
<protein>
    <submittedName>
        <fullName evidence="2">DUF3883 domain-containing protein</fullName>
    </submittedName>
</protein>
<reference evidence="2 3" key="1">
    <citation type="submission" date="2019-03" db="EMBL/GenBank/DDBJ databases">
        <title>Complete genome sequence of Paenisporosarcina antarctica CGMCC 1.6503T.</title>
        <authorList>
            <person name="Rong J.-C."/>
            <person name="Chi N.-Y."/>
            <person name="Zhang Q.-F."/>
        </authorList>
    </citation>
    <scope>NUCLEOTIDE SEQUENCE [LARGE SCALE GENOMIC DNA]</scope>
    <source>
        <strain evidence="2 3">CGMCC 1.6503</strain>
    </source>
</reference>
<dbReference type="KEGG" id="panc:E2636_12815"/>
<gene>
    <name evidence="2" type="ORF">E2636_12815</name>
</gene>
<evidence type="ECO:0000313" key="2">
    <source>
        <dbReference type="EMBL" id="QBP41977.1"/>
    </source>
</evidence>
<sequence>MLFLKKIKQLEFDTNIEKLMSVKRKLNGDQELLTVTEDGIKENWLVCRGENSKIEAIAFLLDENMKIVAVDASRSVAHSFMPTKDNVGLPIKVNGDFSTDPSRTKIVYDDATFNSIEDCCELMVKTIKSQFSKQEFQGIFNILSDKNESVYSKFSQTQKFKEYFISKFKSSLNDNQWFINDDGKSYSTSELKLNPSWLNKEDFLSIMKDTKYSPIDKNYESRFPGLLKFAESYGAEQLTLEEVLDGSKNYSPTLIGGVEILAESIRKYRFQLNLDVKELLKSAKFLCFESKGFLSINQLNGSETIDSIFLEKLNIKINDKNDLEYFVKNLGIPMNINLLEDIKVIHEIMIEESNSLNKAISTFNTNQNVISNDKFKDNVTKYSNSLKKWRSVETNLAAFLEREDSVDRVQDVSKSNLGYDLEVYRGSNIEYIEIKSVDSMGAPISMTNNEYSTANELKEKYILAIAKQTTDSLEVCYVKNPLYNVNLTKRVTRWDWVCDEYTGAISYYDF</sequence>
<dbReference type="OrthoDB" id="9757917at2"/>
<feature type="domain" description="Protein NO VEIN C-terminal" evidence="1">
    <location>
        <begin position="400"/>
        <end position="472"/>
    </location>
</feature>